<keyword evidence="11" id="KW-1185">Reference proteome</keyword>
<feature type="transmembrane region" description="Helical" evidence="8">
    <location>
        <begin position="259"/>
        <end position="283"/>
    </location>
</feature>
<feature type="transmembrane region" description="Helical" evidence="8">
    <location>
        <begin position="289"/>
        <end position="310"/>
    </location>
</feature>
<dbReference type="InterPro" id="IPR047817">
    <property type="entry name" value="ABC2_TM_bact-type"/>
</dbReference>
<feature type="transmembrane region" description="Helical" evidence="8">
    <location>
        <begin position="347"/>
        <end position="365"/>
    </location>
</feature>
<organism evidence="10 11">
    <name type="scientific">Raoultella lignicola</name>
    <dbReference type="NCBI Taxonomy" id="3040939"/>
    <lineage>
        <taxon>Bacteria</taxon>
        <taxon>Pseudomonadati</taxon>
        <taxon>Pseudomonadota</taxon>
        <taxon>Gammaproteobacteria</taxon>
        <taxon>Enterobacterales</taxon>
        <taxon>Enterobacteriaceae</taxon>
        <taxon>Klebsiella/Raoultella group</taxon>
        <taxon>Raoultella</taxon>
    </lineage>
</organism>
<feature type="domain" description="ABC transmembrane type-2" evidence="9">
    <location>
        <begin position="146"/>
        <end position="373"/>
    </location>
</feature>
<comment type="caution">
    <text evidence="10">The sequence shown here is derived from an EMBL/GenBank/DDBJ whole genome shotgun (WGS) entry which is preliminary data.</text>
</comment>
<evidence type="ECO:0000256" key="4">
    <source>
        <dbReference type="ARBA" id="ARBA00022475"/>
    </source>
</evidence>
<protein>
    <submittedName>
        <fullName evidence="10">ABC transporter permease</fullName>
    </submittedName>
</protein>
<evidence type="ECO:0000256" key="1">
    <source>
        <dbReference type="ARBA" id="ARBA00004651"/>
    </source>
</evidence>
<comment type="similarity">
    <text evidence="2">Belongs to the ABC-2 integral membrane protein family.</text>
</comment>
<evidence type="ECO:0000256" key="2">
    <source>
        <dbReference type="ARBA" id="ARBA00007783"/>
    </source>
</evidence>
<dbReference type="InterPro" id="IPR051449">
    <property type="entry name" value="ABC-2_transporter_component"/>
</dbReference>
<dbReference type="Pfam" id="PF12698">
    <property type="entry name" value="ABC2_membrane_3"/>
    <property type="match status" value="1"/>
</dbReference>
<dbReference type="RefSeq" id="WP_331851325.1">
    <property type="nucleotide sequence ID" value="NZ_JARXNK020000104.1"/>
</dbReference>
<dbReference type="PROSITE" id="PS51012">
    <property type="entry name" value="ABC_TM2"/>
    <property type="match status" value="1"/>
</dbReference>
<comment type="subcellular location">
    <subcellularLocation>
        <location evidence="1">Cell membrane</location>
        <topology evidence="1">Multi-pass membrane protein</topology>
    </subcellularLocation>
</comment>
<accession>A0ABU9FBQ8</accession>
<evidence type="ECO:0000259" key="9">
    <source>
        <dbReference type="PROSITE" id="PS51012"/>
    </source>
</evidence>
<reference evidence="10 11" key="1">
    <citation type="submission" date="2024-04" db="EMBL/GenBank/DDBJ databases">
        <title>Two novel Raoultella species associated with bleeding cankers of broadleaf hosts, Raoultella scottia sp. nov. and Raoultella lignicola sp. nov.</title>
        <authorList>
            <person name="Brady C.L."/>
        </authorList>
    </citation>
    <scope>NUCLEOTIDE SEQUENCE [LARGE SCALE GENOMIC DNA]</scope>
    <source>
        <strain evidence="10 11">TW_WC1a.1</strain>
    </source>
</reference>
<feature type="transmembrane region" description="Helical" evidence="8">
    <location>
        <begin position="28"/>
        <end position="46"/>
    </location>
</feature>
<dbReference type="PANTHER" id="PTHR30294:SF29">
    <property type="entry name" value="MULTIDRUG ABC TRANSPORTER PERMEASE YBHS-RELATED"/>
    <property type="match status" value="1"/>
</dbReference>
<evidence type="ECO:0000256" key="5">
    <source>
        <dbReference type="ARBA" id="ARBA00022692"/>
    </source>
</evidence>
<evidence type="ECO:0000256" key="6">
    <source>
        <dbReference type="ARBA" id="ARBA00022989"/>
    </source>
</evidence>
<keyword evidence="4" id="KW-1003">Cell membrane</keyword>
<feature type="transmembrane region" description="Helical" evidence="8">
    <location>
        <begin position="178"/>
        <end position="202"/>
    </location>
</feature>
<dbReference type="PANTHER" id="PTHR30294">
    <property type="entry name" value="MEMBRANE COMPONENT OF ABC TRANSPORTER YHHJ-RELATED"/>
    <property type="match status" value="1"/>
</dbReference>
<name>A0ABU9FBQ8_9ENTR</name>
<dbReference type="EMBL" id="JARXNK020000104">
    <property type="protein sequence ID" value="MEL0553343.1"/>
    <property type="molecule type" value="Genomic_DNA"/>
</dbReference>
<feature type="transmembrane region" description="Helical" evidence="8">
    <location>
        <begin position="229"/>
        <end position="252"/>
    </location>
</feature>
<evidence type="ECO:0000256" key="7">
    <source>
        <dbReference type="ARBA" id="ARBA00023136"/>
    </source>
</evidence>
<keyword evidence="6 8" id="KW-1133">Transmembrane helix</keyword>
<evidence type="ECO:0000256" key="8">
    <source>
        <dbReference type="SAM" id="Phobius"/>
    </source>
</evidence>
<keyword evidence="5 8" id="KW-0812">Transmembrane</keyword>
<sequence>MHDSTFVTRLISLTRKETRQLVRDKSNLAVGFLLPIVLILLFGYGVSFDLTNARVAVVQEQNTLQSRQVINALQGSRYLTVQEYPSLVDAQKALLQDKTDAIVRIPSDYAEGVAAGSGKLQILLNGAVTSVASAAQGYITGALGVQAAIESDRQRVDSTTGSVSVEQRMWFNESSNSTWFIVPGIIVLILTLIGAFLTGLLIARERERGTLEALFVTPVRPLELVLAKLAPYMVIGAVDLAICLLAAHYLFAVPVRGSLLAIVIASMLYLLVALGLGLAISGFAPSQFMASQVALIASFMPAMMLSGFVFDIRNLPVAIQVVSQILPATHFMSLIKTLFLGGDDWPMFFRQCGILLLYAVILINASRLSLGKRLR</sequence>
<dbReference type="Gene3D" id="3.40.1710.10">
    <property type="entry name" value="abc type-2 transporter like domain"/>
    <property type="match status" value="1"/>
</dbReference>
<evidence type="ECO:0000313" key="10">
    <source>
        <dbReference type="EMBL" id="MEL0553343.1"/>
    </source>
</evidence>
<proteinExistence type="inferred from homology"/>
<evidence type="ECO:0000313" key="11">
    <source>
        <dbReference type="Proteomes" id="UP001312893"/>
    </source>
</evidence>
<keyword evidence="3" id="KW-0813">Transport</keyword>
<keyword evidence="7 8" id="KW-0472">Membrane</keyword>
<dbReference type="Proteomes" id="UP001312893">
    <property type="component" value="Unassembled WGS sequence"/>
</dbReference>
<evidence type="ECO:0000256" key="3">
    <source>
        <dbReference type="ARBA" id="ARBA00022448"/>
    </source>
</evidence>
<dbReference type="InterPro" id="IPR013525">
    <property type="entry name" value="ABC2_TM"/>
</dbReference>
<gene>
    <name evidence="10" type="ORF">QFI96_016720</name>
</gene>